<evidence type="ECO:0000313" key="3">
    <source>
        <dbReference type="Proteomes" id="UP000233469"/>
    </source>
</evidence>
<organism evidence="2 3">
    <name type="scientific">Rhizophagus irregularis</name>
    <dbReference type="NCBI Taxonomy" id="588596"/>
    <lineage>
        <taxon>Eukaryota</taxon>
        <taxon>Fungi</taxon>
        <taxon>Fungi incertae sedis</taxon>
        <taxon>Mucoromycota</taxon>
        <taxon>Glomeromycotina</taxon>
        <taxon>Glomeromycetes</taxon>
        <taxon>Glomerales</taxon>
        <taxon>Glomeraceae</taxon>
        <taxon>Rhizophagus</taxon>
    </lineage>
</organism>
<dbReference type="Proteomes" id="UP000233469">
    <property type="component" value="Unassembled WGS sequence"/>
</dbReference>
<feature type="region of interest" description="Disordered" evidence="1">
    <location>
        <begin position="1"/>
        <end position="55"/>
    </location>
</feature>
<sequence length="248" mass="28611">EISDKTNKSTSKSAPTKSNKQKQQRFQEETLSEGSNHQRERMEEESYLNEMSNKTNKSTIKSAPIKLIFKSAKLTKLTQEESDDEVIEIKPPNIPKDGYNVKTEIADQMLYCETKYTLANKKTNRKKYQISGVHVFGFDIKILHQLRIEQPRELSTDKITIDKRKRPLNEIQSLSQQNKRYASFGRDAYKKVKNLILKHRMVSESEEPICICRLDQQSILDDDDEPQGNPDGIIVDEQEVGNGVYQSV</sequence>
<gene>
    <name evidence="2" type="ORF">RhiirC2_835861</name>
</gene>
<reference evidence="2 3" key="2">
    <citation type="submission" date="2017-10" db="EMBL/GenBank/DDBJ databases">
        <title>Extensive intraspecific genome diversity in a model arbuscular mycorrhizal fungus.</title>
        <authorList>
            <person name="Chen E.C.H."/>
            <person name="Morin E."/>
            <person name="Baudet D."/>
            <person name="Noel J."/>
            <person name="Ndikumana S."/>
            <person name="Charron P."/>
            <person name="St-Onge C."/>
            <person name="Giorgi J."/>
            <person name="Grigoriev I.V."/>
            <person name="Roux C."/>
            <person name="Martin F.M."/>
            <person name="Corradi N."/>
        </authorList>
    </citation>
    <scope>NUCLEOTIDE SEQUENCE [LARGE SCALE GENOMIC DNA]</scope>
    <source>
        <strain evidence="2 3">C2</strain>
    </source>
</reference>
<protein>
    <submittedName>
        <fullName evidence="2">Uncharacterized protein</fullName>
    </submittedName>
</protein>
<evidence type="ECO:0000313" key="2">
    <source>
        <dbReference type="EMBL" id="PKK67186.1"/>
    </source>
</evidence>
<evidence type="ECO:0000256" key="1">
    <source>
        <dbReference type="SAM" id="MobiDB-lite"/>
    </source>
</evidence>
<reference evidence="2 3" key="1">
    <citation type="submission" date="2016-04" db="EMBL/GenBank/DDBJ databases">
        <title>Genome analyses suggest a sexual origin of heterokaryosis in a supposedly ancient asexual fungus.</title>
        <authorList>
            <person name="Ropars J."/>
            <person name="Sedzielewska K."/>
            <person name="Noel J."/>
            <person name="Charron P."/>
            <person name="Farinelli L."/>
            <person name="Marton T."/>
            <person name="Kruger M."/>
            <person name="Pelin A."/>
            <person name="Brachmann A."/>
            <person name="Corradi N."/>
        </authorList>
    </citation>
    <scope>NUCLEOTIDE SEQUENCE [LARGE SCALE GENOMIC DNA]</scope>
    <source>
        <strain evidence="2 3">C2</strain>
    </source>
</reference>
<feature type="compositionally biased region" description="Polar residues" evidence="1">
    <location>
        <begin position="8"/>
        <end position="18"/>
    </location>
</feature>
<name>A0A2N1MZY8_9GLOM</name>
<comment type="caution">
    <text evidence="2">The sequence shown here is derived from an EMBL/GenBank/DDBJ whole genome shotgun (WGS) entry which is preliminary data.</text>
</comment>
<feature type="non-terminal residue" evidence="2">
    <location>
        <position position="1"/>
    </location>
</feature>
<dbReference type="EMBL" id="LLXL01000997">
    <property type="protein sequence ID" value="PKK67186.1"/>
    <property type="molecule type" value="Genomic_DNA"/>
</dbReference>
<dbReference type="AlphaFoldDB" id="A0A2N1MZY8"/>
<dbReference type="VEuPathDB" id="FungiDB:FUN_002478"/>
<dbReference type="VEuPathDB" id="FungiDB:RhiirA1_473702"/>
<accession>A0A2N1MZY8</accession>
<proteinExistence type="predicted"/>